<organism evidence="1 2">
    <name type="scientific">Zarea fungicola</name>
    <dbReference type="NCBI Taxonomy" id="93591"/>
    <lineage>
        <taxon>Eukaryota</taxon>
        <taxon>Fungi</taxon>
        <taxon>Dikarya</taxon>
        <taxon>Ascomycota</taxon>
        <taxon>Pezizomycotina</taxon>
        <taxon>Sordariomycetes</taxon>
        <taxon>Hypocreomycetidae</taxon>
        <taxon>Hypocreales</taxon>
        <taxon>Cordycipitaceae</taxon>
        <taxon>Zarea</taxon>
    </lineage>
</organism>
<gene>
    <name evidence="1" type="ORF">NQ176_g6422</name>
</gene>
<proteinExistence type="predicted"/>
<keyword evidence="2" id="KW-1185">Reference proteome</keyword>
<name>A0ACC1N5R3_9HYPO</name>
<sequence length="188" mass="20838">MNRLGLIRPEDLTPQQKPLYDLISEYASQTPFVTRYSTGELVGAFALLLHNPSFGRLWFDLDRGVGSLPLTPKIREVAILVVAAQTHCDYEAYAHNVLAELRGITETERLEIAQGNCPDSLGNEEKLAWEVATGLGKPGPLDKGLWDRGIDEVGEESMVSIVHIVGFYHYVSIILNGFDVKVPVNHHS</sequence>
<reference evidence="1" key="1">
    <citation type="submission" date="2022-08" db="EMBL/GenBank/DDBJ databases">
        <title>Genome Sequence of Lecanicillium fungicola.</title>
        <authorList>
            <person name="Buettner E."/>
        </authorList>
    </citation>
    <scope>NUCLEOTIDE SEQUENCE</scope>
    <source>
        <strain evidence="1">Babe33</strain>
    </source>
</reference>
<evidence type="ECO:0000313" key="1">
    <source>
        <dbReference type="EMBL" id="KAJ2973764.1"/>
    </source>
</evidence>
<dbReference type="EMBL" id="JANJQO010000923">
    <property type="protein sequence ID" value="KAJ2973764.1"/>
    <property type="molecule type" value="Genomic_DNA"/>
</dbReference>
<evidence type="ECO:0000313" key="2">
    <source>
        <dbReference type="Proteomes" id="UP001143910"/>
    </source>
</evidence>
<accession>A0ACC1N5R3</accession>
<protein>
    <submittedName>
        <fullName evidence="1">Uncharacterized protein</fullName>
    </submittedName>
</protein>
<dbReference type="Proteomes" id="UP001143910">
    <property type="component" value="Unassembled WGS sequence"/>
</dbReference>
<comment type="caution">
    <text evidence="1">The sequence shown here is derived from an EMBL/GenBank/DDBJ whole genome shotgun (WGS) entry which is preliminary data.</text>
</comment>